<evidence type="ECO:0000256" key="2">
    <source>
        <dbReference type="ARBA" id="ARBA00005528"/>
    </source>
</evidence>
<evidence type="ECO:0000256" key="8">
    <source>
        <dbReference type="ARBA" id="ARBA00025699"/>
    </source>
</evidence>
<keyword evidence="7 10" id="KW-0949">S-adenosyl-L-methionine</keyword>
<dbReference type="GO" id="GO:0032259">
    <property type="term" value="P:methylation"/>
    <property type="evidence" value="ECO:0007669"/>
    <property type="project" value="UniProtKB-KW"/>
</dbReference>
<accession>A0ABM7WDM6</accession>
<evidence type="ECO:0000256" key="3">
    <source>
        <dbReference type="ARBA" id="ARBA00022490"/>
    </source>
</evidence>
<dbReference type="PANTHER" id="PTHR30027">
    <property type="entry name" value="RIBOSOMAL RNA SMALL SUBUNIT METHYLTRANSFERASE E"/>
    <property type="match status" value="1"/>
</dbReference>
<dbReference type="InterPro" id="IPR046887">
    <property type="entry name" value="RsmE_PUA-like"/>
</dbReference>
<name>A0ABM7WDM6_9BACT</name>
<keyword evidence="4 10" id="KW-0698">rRNA processing</keyword>
<dbReference type="InterPro" id="IPR029028">
    <property type="entry name" value="Alpha/beta_knot_MTases"/>
</dbReference>
<evidence type="ECO:0000256" key="1">
    <source>
        <dbReference type="ARBA" id="ARBA00004496"/>
    </source>
</evidence>
<dbReference type="GO" id="GO:0008168">
    <property type="term" value="F:methyltransferase activity"/>
    <property type="evidence" value="ECO:0007669"/>
    <property type="project" value="UniProtKB-KW"/>
</dbReference>
<dbReference type="InterPro" id="IPR015947">
    <property type="entry name" value="PUA-like_sf"/>
</dbReference>
<dbReference type="RefSeq" id="WP_284152437.1">
    <property type="nucleotide sequence ID" value="NZ_AP025516.1"/>
</dbReference>
<dbReference type="Pfam" id="PF04452">
    <property type="entry name" value="Methyltrans_RNA"/>
    <property type="match status" value="1"/>
</dbReference>
<dbReference type="SUPFAM" id="SSF75217">
    <property type="entry name" value="alpha/beta knot"/>
    <property type="match status" value="1"/>
</dbReference>
<dbReference type="InterPro" id="IPR029026">
    <property type="entry name" value="tRNA_m1G_MTases_N"/>
</dbReference>
<keyword evidence="5 10" id="KW-0489">Methyltransferase</keyword>
<keyword evidence="14" id="KW-1185">Reference proteome</keyword>
<evidence type="ECO:0000313" key="13">
    <source>
        <dbReference type="EMBL" id="BDD89113.1"/>
    </source>
</evidence>
<feature type="domain" description="Ribosomal RNA small subunit methyltransferase E methyltransferase" evidence="11">
    <location>
        <begin position="76"/>
        <end position="238"/>
    </location>
</feature>
<evidence type="ECO:0000256" key="7">
    <source>
        <dbReference type="ARBA" id="ARBA00022691"/>
    </source>
</evidence>
<dbReference type="InterPro" id="IPR006700">
    <property type="entry name" value="RsmE"/>
</dbReference>
<dbReference type="PIRSF" id="PIRSF015601">
    <property type="entry name" value="MTase_slr0722"/>
    <property type="match status" value="1"/>
</dbReference>
<reference evidence="13 14" key="1">
    <citation type="submission" date="2022-01" db="EMBL/GenBank/DDBJ databases">
        <title>Desulfofustis limnae sp. nov., a novel mesophilic sulfate-reducing bacterium isolated from marsh soil.</title>
        <authorList>
            <person name="Watanabe M."/>
            <person name="Takahashi A."/>
            <person name="Kojima H."/>
            <person name="Fukui M."/>
        </authorList>
    </citation>
    <scope>NUCLEOTIDE SEQUENCE [LARGE SCALE GENOMIC DNA]</scope>
    <source>
        <strain evidence="13 14">PPLL</strain>
    </source>
</reference>
<evidence type="ECO:0000256" key="10">
    <source>
        <dbReference type="PIRNR" id="PIRNR015601"/>
    </source>
</evidence>
<sequence>MRRFFIEPGSRVDQVVTLDREETHHCLRVLRLRSGESVELIDGEGGLYRGTLSVSGRRVDVHQVVKVAEEGEPERPLLVFQGDLKGKKMDEVVLRCTELGVAGFFPFTSSRSQGRLAEERWERKQQRWRELVRSAGKQSGRLRFMEVAAEQTIEQCLAAPFASAAVKLLCWEEERTWRLSMVDWRSGPGAVCLMMGPEGGFAAEEVALGRRHGWQPVSLGNRVLRAETATLAAVAIVQHLIDTRSTPGS</sequence>
<dbReference type="SUPFAM" id="SSF88697">
    <property type="entry name" value="PUA domain-like"/>
    <property type="match status" value="1"/>
</dbReference>
<organism evidence="13 14">
    <name type="scientific">Desulfofustis limnaeus</name>
    <dbReference type="NCBI Taxonomy" id="2740163"/>
    <lineage>
        <taxon>Bacteria</taxon>
        <taxon>Pseudomonadati</taxon>
        <taxon>Thermodesulfobacteriota</taxon>
        <taxon>Desulfobulbia</taxon>
        <taxon>Desulfobulbales</taxon>
        <taxon>Desulfocapsaceae</taxon>
        <taxon>Desulfofustis</taxon>
    </lineage>
</organism>
<dbReference type="EC" id="2.1.1.193" evidence="10"/>
<proteinExistence type="inferred from homology"/>
<dbReference type="InterPro" id="IPR046886">
    <property type="entry name" value="RsmE_MTase_dom"/>
</dbReference>
<comment type="similarity">
    <text evidence="2 10">Belongs to the RNA methyltransferase RsmE family.</text>
</comment>
<keyword evidence="6 10" id="KW-0808">Transferase</keyword>
<evidence type="ECO:0000313" key="14">
    <source>
        <dbReference type="Proteomes" id="UP000830055"/>
    </source>
</evidence>
<feature type="domain" description="Ribosomal RNA small subunit methyltransferase E PUA-like" evidence="12">
    <location>
        <begin position="18"/>
        <end position="57"/>
    </location>
</feature>
<evidence type="ECO:0000256" key="4">
    <source>
        <dbReference type="ARBA" id="ARBA00022552"/>
    </source>
</evidence>
<gene>
    <name evidence="13" type="ORF">DPPLL_34780</name>
</gene>
<evidence type="ECO:0000256" key="9">
    <source>
        <dbReference type="ARBA" id="ARBA00047944"/>
    </source>
</evidence>
<dbReference type="Proteomes" id="UP000830055">
    <property type="component" value="Chromosome"/>
</dbReference>
<comment type="subcellular location">
    <subcellularLocation>
        <location evidence="1 10">Cytoplasm</location>
    </subcellularLocation>
</comment>
<comment type="catalytic activity">
    <reaction evidence="9 10">
        <text>uridine(1498) in 16S rRNA + S-adenosyl-L-methionine = N(3)-methyluridine(1498) in 16S rRNA + S-adenosyl-L-homocysteine + H(+)</text>
        <dbReference type="Rhea" id="RHEA:42920"/>
        <dbReference type="Rhea" id="RHEA-COMP:10283"/>
        <dbReference type="Rhea" id="RHEA-COMP:10284"/>
        <dbReference type="ChEBI" id="CHEBI:15378"/>
        <dbReference type="ChEBI" id="CHEBI:57856"/>
        <dbReference type="ChEBI" id="CHEBI:59789"/>
        <dbReference type="ChEBI" id="CHEBI:65315"/>
        <dbReference type="ChEBI" id="CHEBI:74502"/>
        <dbReference type="EC" id="2.1.1.193"/>
    </reaction>
</comment>
<evidence type="ECO:0000256" key="5">
    <source>
        <dbReference type="ARBA" id="ARBA00022603"/>
    </source>
</evidence>
<dbReference type="CDD" id="cd18084">
    <property type="entry name" value="RsmE-like"/>
    <property type="match status" value="1"/>
</dbReference>
<evidence type="ECO:0000259" key="12">
    <source>
        <dbReference type="Pfam" id="PF20260"/>
    </source>
</evidence>
<dbReference type="EMBL" id="AP025516">
    <property type="protein sequence ID" value="BDD89113.1"/>
    <property type="molecule type" value="Genomic_DNA"/>
</dbReference>
<evidence type="ECO:0000259" key="11">
    <source>
        <dbReference type="Pfam" id="PF04452"/>
    </source>
</evidence>
<protein>
    <recommendedName>
        <fullName evidence="10">Ribosomal RNA small subunit methyltransferase E</fullName>
        <ecNumber evidence="10">2.1.1.193</ecNumber>
    </recommendedName>
</protein>
<dbReference type="Gene3D" id="3.40.1280.10">
    <property type="match status" value="1"/>
</dbReference>
<dbReference type="Pfam" id="PF20260">
    <property type="entry name" value="PUA_4"/>
    <property type="match status" value="1"/>
</dbReference>
<keyword evidence="3 10" id="KW-0963">Cytoplasm</keyword>
<dbReference type="NCBIfam" id="TIGR00046">
    <property type="entry name" value="RsmE family RNA methyltransferase"/>
    <property type="match status" value="1"/>
</dbReference>
<evidence type="ECO:0000256" key="6">
    <source>
        <dbReference type="ARBA" id="ARBA00022679"/>
    </source>
</evidence>
<dbReference type="PANTHER" id="PTHR30027:SF3">
    <property type="entry name" value="16S RRNA (URACIL(1498)-N(3))-METHYLTRANSFERASE"/>
    <property type="match status" value="1"/>
</dbReference>
<comment type="function">
    <text evidence="8 10">Specifically methylates the N3 position of the uracil ring of uridine 1498 (m3U1498) in 16S rRNA. Acts on the fully assembled 30S ribosomal subunit.</text>
</comment>